<feature type="region of interest" description="Disordered" evidence="1">
    <location>
        <begin position="23"/>
        <end position="74"/>
    </location>
</feature>
<feature type="compositionally biased region" description="Low complexity" evidence="1">
    <location>
        <begin position="34"/>
        <end position="43"/>
    </location>
</feature>
<feature type="region of interest" description="Disordered" evidence="1">
    <location>
        <begin position="96"/>
        <end position="123"/>
    </location>
</feature>
<dbReference type="EMBL" id="CAAGRJ010031405">
    <property type="protein sequence ID" value="VFV42102.1"/>
    <property type="molecule type" value="Genomic_DNA"/>
</dbReference>
<evidence type="ECO:0000256" key="1">
    <source>
        <dbReference type="SAM" id="MobiDB-lite"/>
    </source>
</evidence>
<protein>
    <submittedName>
        <fullName evidence="2">Uncharacterized protein</fullName>
    </submittedName>
</protein>
<accession>A0A485PIP7</accession>
<sequence>MSRVRPGWIPQWSTRVIREMGCLSEPPQVRPRPRSLSRGSPRSHQCRGVGLTSHLPDTVDEVGTQDAAGVPSRHHISPTEIHLVAGTGAALARPELRGLGSGKEGAVRGVSRNRTSPEGAAAA</sequence>
<keyword evidence="3" id="KW-1185">Reference proteome</keyword>
<reference evidence="2 3" key="1">
    <citation type="submission" date="2019-01" db="EMBL/GenBank/DDBJ databases">
        <authorList>
            <person name="Alioto T."/>
            <person name="Alioto T."/>
        </authorList>
    </citation>
    <scope>NUCLEOTIDE SEQUENCE [LARGE SCALE GENOMIC DNA]</scope>
</reference>
<evidence type="ECO:0000313" key="3">
    <source>
        <dbReference type="Proteomes" id="UP000386466"/>
    </source>
</evidence>
<dbReference type="Proteomes" id="UP000386466">
    <property type="component" value="Unassembled WGS sequence"/>
</dbReference>
<name>A0A485PIP7_LYNPA</name>
<feature type="non-terminal residue" evidence="2">
    <location>
        <position position="123"/>
    </location>
</feature>
<evidence type="ECO:0000313" key="2">
    <source>
        <dbReference type="EMBL" id="VFV42102.1"/>
    </source>
</evidence>
<organism evidence="2 3">
    <name type="scientific">Lynx pardinus</name>
    <name type="common">Iberian lynx</name>
    <name type="synonym">Felis pardina</name>
    <dbReference type="NCBI Taxonomy" id="191816"/>
    <lineage>
        <taxon>Eukaryota</taxon>
        <taxon>Metazoa</taxon>
        <taxon>Chordata</taxon>
        <taxon>Craniata</taxon>
        <taxon>Vertebrata</taxon>
        <taxon>Euteleostomi</taxon>
        <taxon>Mammalia</taxon>
        <taxon>Eutheria</taxon>
        <taxon>Laurasiatheria</taxon>
        <taxon>Carnivora</taxon>
        <taxon>Feliformia</taxon>
        <taxon>Felidae</taxon>
        <taxon>Felinae</taxon>
        <taxon>Lynx</taxon>
    </lineage>
</organism>
<dbReference type="AlphaFoldDB" id="A0A485PIP7"/>
<proteinExistence type="predicted"/>
<gene>
    <name evidence="2" type="ORF">LYPA_23C013367</name>
</gene>